<accession>A0A9N6X081</accession>
<gene>
    <name evidence="1" type="ORF">VAC51_00055</name>
</gene>
<sequence>MDLLRAVNEILPKLGERPVTSLEAKSPTLNVILPQIECETALVLSPGWWFNTAYNVDLFPDSEGNLNVPEDTISFVANKNSRKVVVRGERFYDLTTRSYTFTEKVTGTLIQTMAFSDLPENAARFVLYSAMVTIYATDIGLEQVVSLWSQYAATAKAQMEQEHLRHRGYSVKQSSRYRNLRNAMRG</sequence>
<dbReference type="EMBL" id="OX359471">
    <property type="protein sequence ID" value="CAI3971405.1"/>
    <property type="molecule type" value="Genomic_DNA"/>
</dbReference>
<protein>
    <submittedName>
        <fullName evidence="1">Tail protein</fullName>
    </submittedName>
</protein>
<evidence type="ECO:0000313" key="1">
    <source>
        <dbReference type="EMBL" id="CAI3971405.1"/>
    </source>
</evidence>
<proteinExistence type="predicted"/>
<name>A0A9N6X081_9CAUD</name>
<dbReference type="InterPro" id="IPR033767">
    <property type="entry name" value="Tail_Gp11"/>
</dbReference>
<organism evidence="1">
    <name type="scientific">Variovorax phage VAC_51</name>
    <dbReference type="NCBI Taxonomy" id="2985242"/>
    <lineage>
        <taxon>Viruses</taxon>
        <taxon>Duplodnaviria</taxon>
        <taxon>Heunggongvirae</taxon>
        <taxon>Uroviricota</taxon>
        <taxon>Caudoviricetes</taxon>
        <taxon>Autographivirales</taxon>
        <taxon>Autoscriptoviridae</taxon>
        <taxon>Trelivelvirus</taxon>
        <taxon>Trelivelvirus VAC51</taxon>
    </lineage>
</organism>
<dbReference type="Pfam" id="PF17212">
    <property type="entry name" value="Tube"/>
    <property type="match status" value="1"/>
</dbReference>
<reference evidence="1" key="1">
    <citation type="submission" date="2022-10" db="EMBL/GenBank/DDBJ databases">
        <authorList>
            <person name="Meaden S."/>
        </authorList>
    </citation>
    <scope>NUCLEOTIDE SEQUENCE</scope>
</reference>